<gene>
    <name evidence="1" type="ORF">FDK13_19045</name>
</gene>
<dbReference type="RefSeq" id="WP_137341607.1">
    <property type="nucleotide sequence ID" value="NZ_BSQH01000002.1"/>
</dbReference>
<accession>A0A4U6CZZ6</accession>
<protein>
    <submittedName>
        <fullName evidence="1">Uncharacterized protein</fullName>
    </submittedName>
</protein>
<dbReference type="OrthoDB" id="958016at2"/>
<reference evidence="1 2" key="1">
    <citation type="submission" date="2019-05" db="EMBL/GenBank/DDBJ databases">
        <title>Dyadobacter AR-3-8 sp. nov., isolated from arctic soil.</title>
        <authorList>
            <person name="Chaudhary D.K."/>
        </authorList>
    </citation>
    <scope>NUCLEOTIDE SEQUENCE [LARGE SCALE GENOMIC DNA]</scope>
    <source>
        <strain evidence="1 2">AR-3-8</strain>
    </source>
</reference>
<evidence type="ECO:0000313" key="2">
    <source>
        <dbReference type="Proteomes" id="UP000304900"/>
    </source>
</evidence>
<dbReference type="EMBL" id="SZVO01000009">
    <property type="protein sequence ID" value="TKT90439.1"/>
    <property type="molecule type" value="Genomic_DNA"/>
</dbReference>
<evidence type="ECO:0000313" key="1">
    <source>
        <dbReference type="EMBL" id="TKT90439.1"/>
    </source>
</evidence>
<dbReference type="Proteomes" id="UP000304900">
    <property type="component" value="Unassembled WGS sequence"/>
</dbReference>
<comment type="caution">
    <text evidence="1">The sequence shown here is derived from an EMBL/GenBank/DDBJ whole genome shotgun (WGS) entry which is preliminary data.</text>
</comment>
<sequence length="105" mass="12293">MKSAQKNPSVIGFNNESYMHYLAIRYIYNSEDPKWEGFRWTGVSGISEKMWIELHHTAKHDVENEGGSLKGYEFVNDELVTHDWISSNSWPANWMWVIQSEKIAI</sequence>
<proteinExistence type="predicted"/>
<keyword evidence="2" id="KW-1185">Reference proteome</keyword>
<organism evidence="1 2">
    <name type="scientific">Dyadobacter frigoris</name>
    <dbReference type="NCBI Taxonomy" id="2576211"/>
    <lineage>
        <taxon>Bacteria</taxon>
        <taxon>Pseudomonadati</taxon>
        <taxon>Bacteroidota</taxon>
        <taxon>Cytophagia</taxon>
        <taxon>Cytophagales</taxon>
        <taxon>Spirosomataceae</taxon>
        <taxon>Dyadobacter</taxon>
    </lineage>
</organism>
<dbReference type="AlphaFoldDB" id="A0A4U6CZZ6"/>
<name>A0A4U6CZZ6_9BACT</name>